<evidence type="ECO:0000259" key="2">
    <source>
        <dbReference type="Pfam" id="PF17667"/>
    </source>
</evidence>
<dbReference type="PANTHER" id="PTHR38248:SF2">
    <property type="entry name" value="FUNK1 11"/>
    <property type="match status" value="1"/>
</dbReference>
<dbReference type="InterPro" id="IPR011009">
    <property type="entry name" value="Kinase-like_dom_sf"/>
</dbReference>
<protein>
    <recommendedName>
        <fullName evidence="2">Fungal-type protein kinase domain-containing protein</fullName>
    </recommendedName>
</protein>
<dbReference type="SUPFAM" id="SSF56112">
    <property type="entry name" value="Protein kinase-like (PK-like)"/>
    <property type="match status" value="1"/>
</dbReference>
<organism evidence="3 4">
    <name type="scientific">Schizopora paradoxa</name>
    <dbReference type="NCBI Taxonomy" id="27342"/>
    <lineage>
        <taxon>Eukaryota</taxon>
        <taxon>Fungi</taxon>
        <taxon>Dikarya</taxon>
        <taxon>Basidiomycota</taxon>
        <taxon>Agaricomycotina</taxon>
        <taxon>Agaricomycetes</taxon>
        <taxon>Hymenochaetales</taxon>
        <taxon>Schizoporaceae</taxon>
        <taxon>Schizopora</taxon>
    </lineage>
</organism>
<dbReference type="Proteomes" id="UP000053477">
    <property type="component" value="Unassembled WGS sequence"/>
</dbReference>
<dbReference type="Pfam" id="PF17667">
    <property type="entry name" value="Pkinase_fungal"/>
    <property type="match status" value="1"/>
</dbReference>
<feature type="compositionally biased region" description="Polar residues" evidence="1">
    <location>
        <begin position="375"/>
        <end position="388"/>
    </location>
</feature>
<evidence type="ECO:0000313" key="4">
    <source>
        <dbReference type="Proteomes" id="UP000053477"/>
    </source>
</evidence>
<feature type="region of interest" description="Disordered" evidence="1">
    <location>
        <begin position="338"/>
        <end position="389"/>
    </location>
</feature>
<dbReference type="EMBL" id="KQ085889">
    <property type="protein sequence ID" value="KLO19004.1"/>
    <property type="molecule type" value="Genomic_DNA"/>
</dbReference>
<dbReference type="InParanoid" id="A0A0H2S510"/>
<keyword evidence="4" id="KW-1185">Reference proteome</keyword>
<dbReference type="InterPro" id="IPR040976">
    <property type="entry name" value="Pkinase_fungal"/>
</dbReference>
<name>A0A0H2S510_9AGAM</name>
<reference evidence="3 4" key="1">
    <citation type="submission" date="2015-04" db="EMBL/GenBank/DDBJ databases">
        <title>Complete genome sequence of Schizopora paradoxa KUC8140, a cosmopolitan wood degrader in East Asia.</title>
        <authorList>
            <consortium name="DOE Joint Genome Institute"/>
            <person name="Min B."/>
            <person name="Park H."/>
            <person name="Jang Y."/>
            <person name="Kim J.-J."/>
            <person name="Kim K.H."/>
            <person name="Pangilinan J."/>
            <person name="Lipzen A."/>
            <person name="Riley R."/>
            <person name="Grigoriev I.V."/>
            <person name="Spatafora J.W."/>
            <person name="Choi I.-G."/>
        </authorList>
    </citation>
    <scope>NUCLEOTIDE SEQUENCE [LARGE SCALE GENOMIC DNA]</scope>
    <source>
        <strain evidence="3 4">KUC8140</strain>
    </source>
</reference>
<proteinExistence type="predicted"/>
<dbReference type="PANTHER" id="PTHR38248">
    <property type="entry name" value="FUNK1 6"/>
    <property type="match status" value="1"/>
</dbReference>
<gene>
    <name evidence="3" type="ORF">SCHPADRAFT_85263</name>
</gene>
<evidence type="ECO:0000256" key="1">
    <source>
        <dbReference type="SAM" id="MobiDB-lite"/>
    </source>
</evidence>
<accession>A0A0H2S510</accession>
<dbReference type="AlphaFoldDB" id="A0A0H2S510"/>
<feature type="domain" description="Fungal-type protein kinase" evidence="2">
    <location>
        <begin position="151"/>
        <end position="529"/>
    </location>
</feature>
<dbReference type="OrthoDB" id="5584477at2759"/>
<evidence type="ECO:0000313" key="3">
    <source>
        <dbReference type="EMBL" id="KLO19004.1"/>
    </source>
</evidence>
<feature type="compositionally biased region" description="Acidic residues" evidence="1">
    <location>
        <begin position="345"/>
        <end position="365"/>
    </location>
</feature>
<dbReference type="Gene3D" id="1.10.510.10">
    <property type="entry name" value="Transferase(Phosphotransferase) domain 1"/>
    <property type="match status" value="1"/>
</dbReference>
<sequence length="705" mass="79895">MAQTTKNLKSDPYLKVPIPDVALPIPVEAMVEGLKKKGFHDGARWVGWKEKMSKKDLPTYFNRLANAVDQIIEEHKSLASSGSLAVNGDASPRQRLRWAFVAINKPYPGEPTVRKPEIVLLTCDERVSIKWSSMHAYCDSEAELNAVTLTGDFTKHIFNTQQNRRFVMNCSLKDDTIGLMYTDSSGCLVSGLYNVHEDVEDFIRIVVGLTLLEPQHLGYDTTLSIVEGTGEVIFGEGTTCKVLQKLDADFHLGSECTMCFEVEHPEKKGMTCLMSDAWVDEEKVDKEVDILRKLNALGVTNVPKVVASEIVHIGGHVDSTENFRSAVCIVGDEIRAEQAVRDEQDSASDGDGDADIAAGDEEENPGDFLLDASMPSKTNTGAEDSGNTKLHAVRNHHRILMEPFGKKLSEFRCLEEFILAVKDIISVIKQLHDNGYLNRDVSIFNIALAEQDEDAFQNAHRRLQGFLISFHHVLHLETEGPNVKTDLHPTGRLPFMVVDMLQHFLHKKAFAHNYWHDLESLFYVFCWVCTAYSGPGGERREIQDLRESHAFKWKVLGASVEDLKVAMDSKHSFTSEGRRFQRDMERDFHRYFAPIFDCVCQMRSCLFPPAFDEDGHKSSTTSMKELEGKEDAEAVRTFRKMHLKLPHEERNPEIVFEELFAVIDDAVEKLPEEHRLQNAKPLGTSLTYFSHIRLLQLFFRKQRHP</sequence>